<dbReference type="OrthoDB" id="9793415at2"/>
<evidence type="ECO:0000259" key="6">
    <source>
        <dbReference type="PROSITE" id="PS50850"/>
    </source>
</evidence>
<feature type="transmembrane region" description="Helical" evidence="5">
    <location>
        <begin position="92"/>
        <end position="110"/>
    </location>
</feature>
<feature type="transmembrane region" description="Helical" evidence="5">
    <location>
        <begin position="330"/>
        <end position="353"/>
    </location>
</feature>
<feature type="transmembrane region" description="Helical" evidence="5">
    <location>
        <begin position="186"/>
        <end position="205"/>
    </location>
</feature>
<evidence type="ECO:0000256" key="4">
    <source>
        <dbReference type="ARBA" id="ARBA00023136"/>
    </source>
</evidence>
<keyword evidence="8" id="KW-1185">Reference proteome</keyword>
<sequence>MSTAANAGTRTGTAGDNPTKGRWGLVIAALLLQLSLGAVYAWSVFSSALQKAEPWQLSKPEATVPFEVAIGMIFIGTYLGGRIQDRRGPRTVAVIGAVVYGLGVIVASFARDADQLWLLVLGYGVLAGFGLGLAYIVPIAMLQKWFPDKRGLITGLAVGGFGFGAVITAPIAQALVRRSPDEPTSVFLPLGIAYLVFSVAGALFFRNPPEGYTVPGYEPATSGKVVDSGRDYTQGEALRTWQWYALTAILTLAVLAGISFISQAAASFTDIAGYTALAAASAVGFLGLFNGAGRIFWAAISGRIGRMPTFIAILALEGVCLLLIPHVHNALLFFVLCAVVYLCYGGAFGTMPATAGDFFGVKNAGAIYGLMLIGWSLGGVVGPLIAAALIGGDKNYTTAYTTIGIIALVAIVLPLVTRLPRTRTDASEGSLGASSRR</sequence>
<dbReference type="Pfam" id="PF07690">
    <property type="entry name" value="MFS_1"/>
    <property type="match status" value="1"/>
</dbReference>
<dbReference type="PANTHER" id="PTHR11360:SF317">
    <property type="entry name" value="MAJOR FACILITATOR SUPERFAMILY (MFS) PROFILE DOMAIN-CONTAINING PROTEIN-RELATED"/>
    <property type="match status" value="1"/>
</dbReference>
<keyword evidence="4 5" id="KW-0472">Membrane</keyword>
<feature type="transmembrane region" description="Helical" evidence="5">
    <location>
        <begin position="365"/>
        <end position="390"/>
    </location>
</feature>
<comment type="subcellular location">
    <subcellularLocation>
        <location evidence="1">Cell membrane</location>
        <topology evidence="1">Multi-pass membrane protein</topology>
    </subcellularLocation>
</comment>
<protein>
    <submittedName>
        <fullName evidence="7">MFS transporter, OFA family, oxalate/formate antiporter</fullName>
    </submittedName>
</protein>
<dbReference type="AlphaFoldDB" id="A0A1H1L598"/>
<evidence type="ECO:0000256" key="1">
    <source>
        <dbReference type="ARBA" id="ARBA00004651"/>
    </source>
</evidence>
<dbReference type="RefSeq" id="WP_091408524.1">
    <property type="nucleotide sequence ID" value="NZ_LT629749.1"/>
</dbReference>
<dbReference type="GO" id="GO:0022857">
    <property type="term" value="F:transmembrane transporter activity"/>
    <property type="evidence" value="ECO:0007669"/>
    <property type="project" value="InterPro"/>
</dbReference>
<dbReference type="GO" id="GO:0005886">
    <property type="term" value="C:plasma membrane"/>
    <property type="evidence" value="ECO:0007669"/>
    <property type="project" value="UniProtKB-SubCell"/>
</dbReference>
<dbReference type="InterPro" id="IPR036259">
    <property type="entry name" value="MFS_trans_sf"/>
</dbReference>
<keyword evidence="3 5" id="KW-1133">Transmembrane helix</keyword>
<feature type="transmembrane region" description="Helical" evidence="5">
    <location>
        <begin position="116"/>
        <end position="140"/>
    </location>
</feature>
<dbReference type="Proteomes" id="UP000199092">
    <property type="component" value="Chromosome I"/>
</dbReference>
<dbReference type="InterPro" id="IPR020846">
    <property type="entry name" value="MFS_dom"/>
</dbReference>
<gene>
    <name evidence="7" type="ORF">SAMN04488543_0064</name>
</gene>
<dbReference type="PROSITE" id="PS50850">
    <property type="entry name" value="MFS"/>
    <property type="match status" value="1"/>
</dbReference>
<proteinExistence type="predicted"/>
<reference evidence="7 8" key="1">
    <citation type="submission" date="2016-10" db="EMBL/GenBank/DDBJ databases">
        <authorList>
            <person name="de Groot N.N."/>
        </authorList>
    </citation>
    <scope>NUCLEOTIDE SEQUENCE [LARGE SCALE GENOMIC DNA]</scope>
    <source>
        <strain evidence="7 8">DSM 21741</strain>
    </source>
</reference>
<feature type="transmembrane region" description="Helical" evidence="5">
    <location>
        <begin position="62"/>
        <end position="80"/>
    </location>
</feature>
<dbReference type="EMBL" id="LT629749">
    <property type="protein sequence ID" value="SDR69205.1"/>
    <property type="molecule type" value="Genomic_DNA"/>
</dbReference>
<organism evidence="7 8">
    <name type="scientific">Friedmanniella luteola</name>
    <dbReference type="NCBI Taxonomy" id="546871"/>
    <lineage>
        <taxon>Bacteria</taxon>
        <taxon>Bacillati</taxon>
        <taxon>Actinomycetota</taxon>
        <taxon>Actinomycetes</taxon>
        <taxon>Propionibacteriales</taxon>
        <taxon>Nocardioidaceae</taxon>
        <taxon>Friedmanniella</taxon>
    </lineage>
</organism>
<dbReference type="InterPro" id="IPR050327">
    <property type="entry name" value="Proton-linked_MCT"/>
</dbReference>
<evidence type="ECO:0000256" key="2">
    <source>
        <dbReference type="ARBA" id="ARBA00022692"/>
    </source>
</evidence>
<evidence type="ECO:0000313" key="8">
    <source>
        <dbReference type="Proteomes" id="UP000199092"/>
    </source>
</evidence>
<dbReference type="Gene3D" id="1.20.1250.20">
    <property type="entry name" value="MFS general substrate transporter like domains"/>
    <property type="match status" value="2"/>
</dbReference>
<feature type="transmembrane region" description="Helical" evidence="5">
    <location>
        <begin position="396"/>
        <end position="416"/>
    </location>
</feature>
<dbReference type="CDD" id="cd17353">
    <property type="entry name" value="MFS_OFA_like"/>
    <property type="match status" value="1"/>
</dbReference>
<dbReference type="SUPFAM" id="SSF103473">
    <property type="entry name" value="MFS general substrate transporter"/>
    <property type="match status" value="1"/>
</dbReference>
<evidence type="ECO:0000256" key="5">
    <source>
        <dbReference type="SAM" id="Phobius"/>
    </source>
</evidence>
<feature type="transmembrane region" description="Helical" evidence="5">
    <location>
        <begin position="152"/>
        <end position="174"/>
    </location>
</feature>
<name>A0A1H1L598_9ACTN</name>
<feature type="transmembrane region" description="Helical" evidence="5">
    <location>
        <begin position="271"/>
        <end position="292"/>
    </location>
</feature>
<dbReference type="STRING" id="546871.SAMN04488543_0064"/>
<feature type="transmembrane region" description="Helical" evidence="5">
    <location>
        <begin position="304"/>
        <end position="324"/>
    </location>
</feature>
<feature type="transmembrane region" description="Helical" evidence="5">
    <location>
        <begin position="243"/>
        <end position="265"/>
    </location>
</feature>
<evidence type="ECO:0000313" key="7">
    <source>
        <dbReference type="EMBL" id="SDR69205.1"/>
    </source>
</evidence>
<dbReference type="PANTHER" id="PTHR11360">
    <property type="entry name" value="MONOCARBOXYLATE TRANSPORTER"/>
    <property type="match status" value="1"/>
</dbReference>
<dbReference type="InterPro" id="IPR011701">
    <property type="entry name" value="MFS"/>
</dbReference>
<keyword evidence="2 5" id="KW-0812">Transmembrane</keyword>
<evidence type="ECO:0000256" key="3">
    <source>
        <dbReference type="ARBA" id="ARBA00022989"/>
    </source>
</evidence>
<feature type="domain" description="Major facilitator superfamily (MFS) profile" evidence="6">
    <location>
        <begin position="21"/>
        <end position="422"/>
    </location>
</feature>
<feature type="transmembrane region" description="Helical" evidence="5">
    <location>
        <begin position="23"/>
        <end position="42"/>
    </location>
</feature>
<accession>A0A1H1L598</accession>